<accession>A0A7I8D9D1</accession>
<dbReference type="AlphaFoldDB" id="A0A7I8D9D1"/>
<organism evidence="1 2">
    <name type="scientific">Effusibacillus dendaii</name>
    <dbReference type="NCBI Taxonomy" id="2743772"/>
    <lineage>
        <taxon>Bacteria</taxon>
        <taxon>Bacillati</taxon>
        <taxon>Bacillota</taxon>
        <taxon>Bacilli</taxon>
        <taxon>Bacillales</taxon>
        <taxon>Alicyclobacillaceae</taxon>
        <taxon>Effusibacillus</taxon>
    </lineage>
</organism>
<protein>
    <submittedName>
        <fullName evidence="1">Uncharacterized protein</fullName>
    </submittedName>
</protein>
<evidence type="ECO:0000313" key="2">
    <source>
        <dbReference type="Proteomes" id="UP000593802"/>
    </source>
</evidence>
<reference evidence="1 2" key="1">
    <citation type="submission" date="2020-08" db="EMBL/GenBank/DDBJ databases">
        <title>Complete Genome Sequence of Effusibacillus dendaii Strain skT53, Isolated from Farmland soil.</title>
        <authorList>
            <person name="Konishi T."/>
            <person name="Kawasaki H."/>
        </authorList>
    </citation>
    <scope>NUCLEOTIDE SEQUENCE [LARGE SCALE GENOMIC DNA]</scope>
    <source>
        <strain evidence="2">skT53</strain>
    </source>
</reference>
<evidence type="ECO:0000313" key="1">
    <source>
        <dbReference type="EMBL" id="BCJ86753.1"/>
    </source>
</evidence>
<gene>
    <name evidence="1" type="ORF">skT53_17380</name>
</gene>
<dbReference type="KEGG" id="eff:skT53_17380"/>
<proteinExistence type="predicted"/>
<dbReference type="EMBL" id="AP023366">
    <property type="protein sequence ID" value="BCJ86753.1"/>
    <property type="molecule type" value="Genomic_DNA"/>
</dbReference>
<dbReference type="Proteomes" id="UP000593802">
    <property type="component" value="Chromosome"/>
</dbReference>
<name>A0A7I8D9D1_9BACL</name>
<keyword evidence="2" id="KW-1185">Reference proteome</keyword>
<sequence>MHQAHPCLKVRLPVRLLQAVSQDAADSFVACVTMAAAVHLYGINDRWDAKPSFASEAEWNRQKTEGLIVRI</sequence>